<protein>
    <submittedName>
        <fullName evidence="1">Uncharacterized protein</fullName>
    </submittedName>
</protein>
<dbReference type="AlphaFoldDB" id="A0A5C8PA64"/>
<accession>A0A5C8PA64</accession>
<evidence type="ECO:0000313" key="2">
    <source>
        <dbReference type="Proteomes" id="UP000321638"/>
    </source>
</evidence>
<reference evidence="1 2" key="1">
    <citation type="submission" date="2019-06" db="EMBL/GenBank/DDBJ databases">
        <title>New taxonomy in bacterial strain CC-CFT640, isolated from vineyard.</title>
        <authorList>
            <person name="Lin S.-Y."/>
            <person name="Tsai C.-F."/>
            <person name="Young C.-C."/>
        </authorList>
    </citation>
    <scope>NUCLEOTIDE SEQUENCE [LARGE SCALE GENOMIC DNA]</scope>
    <source>
        <strain evidence="1 2">CC-CFT640</strain>
    </source>
</reference>
<dbReference type="Proteomes" id="UP000321638">
    <property type="component" value="Unassembled WGS sequence"/>
</dbReference>
<organism evidence="1 2">
    <name type="scientific">Vineibacter terrae</name>
    <dbReference type="NCBI Taxonomy" id="2586908"/>
    <lineage>
        <taxon>Bacteria</taxon>
        <taxon>Pseudomonadati</taxon>
        <taxon>Pseudomonadota</taxon>
        <taxon>Alphaproteobacteria</taxon>
        <taxon>Hyphomicrobiales</taxon>
        <taxon>Vineibacter</taxon>
    </lineage>
</organism>
<dbReference type="RefSeq" id="WP_147852031.1">
    <property type="nucleotide sequence ID" value="NZ_VDUZ01000069.1"/>
</dbReference>
<keyword evidence="2" id="KW-1185">Reference proteome</keyword>
<sequence length="483" mass="52055">MNVDALVALYASGKYESIAKISGDLSAGERSHERAFRVAGLSLVRLGRYAEARQHIETAMAMCPRTSTVRSWLPKDVLQSFQAHAPEFAWTTYQLAAVALENRDVAAVTSLGWALVDDEAVPGEIRSAAVELICEACRRQLSREAAAAGIERTLDRAATSVRAPAAALFRGLVAYGKGDIADAEAAFATVGADVATGLCDRIPAAQGAATFRARLRDPSAAHQRYFDARAQQAMVRLVDIGTDDRFVILCAADGHDVALHAQTLIASALHRCGDTVVHVHTINPTPASAAALDGIRHQVPWARISSSVEAVNIGMPQPYGAMARFLVAPLVLGAYKLPVVPIQIDTVVAGSPRAALRQLAGVDLAINTNLQDRLEYPWTAFGAAPAYFTPFAAAFEHLAEMGKCFWDSDGLSGGQSWRWIDRNALAYATDVMRGRRARIGELGRNGIDRMTEAALPGERKQDFIGRMSARYPLADLRNRRAPT</sequence>
<dbReference type="OrthoDB" id="7329378at2"/>
<comment type="caution">
    <text evidence="1">The sequence shown here is derived from an EMBL/GenBank/DDBJ whole genome shotgun (WGS) entry which is preliminary data.</text>
</comment>
<evidence type="ECO:0000313" key="1">
    <source>
        <dbReference type="EMBL" id="TXL69899.1"/>
    </source>
</evidence>
<name>A0A5C8PA64_9HYPH</name>
<dbReference type="EMBL" id="VDUZ01000069">
    <property type="protein sequence ID" value="TXL69899.1"/>
    <property type="molecule type" value="Genomic_DNA"/>
</dbReference>
<proteinExistence type="predicted"/>
<gene>
    <name evidence="1" type="ORF">FHP25_36935</name>
</gene>